<reference evidence="2 3" key="1">
    <citation type="submission" date="2020-08" db="EMBL/GenBank/DDBJ databases">
        <title>Acidobacteriota in marine sediments use diverse sulfur dissimilation pathways.</title>
        <authorList>
            <person name="Wasmund K."/>
        </authorList>
    </citation>
    <scope>NUCLEOTIDE SEQUENCE [LARGE SCALE GENOMIC DNA]</scope>
    <source>
        <strain evidence="2">MAG AM4</strain>
    </source>
</reference>
<name>A0A8J7CM15_9BACT</name>
<keyword evidence="1" id="KW-0732">Signal</keyword>
<dbReference type="InterPro" id="IPR024078">
    <property type="entry name" value="LmbE-like_dom_sf"/>
</dbReference>
<dbReference type="PANTHER" id="PTHR12993:SF11">
    <property type="entry name" value="N-ACETYLGLUCOSAMINYL-PHOSPHATIDYLINOSITOL DE-N-ACETYLASE"/>
    <property type="match status" value="1"/>
</dbReference>
<proteinExistence type="predicted"/>
<protein>
    <submittedName>
        <fullName evidence="2">PIG-L family deacetylase</fullName>
    </submittedName>
</protein>
<dbReference type="Proteomes" id="UP000648239">
    <property type="component" value="Unassembled WGS sequence"/>
</dbReference>
<accession>A0A8J7CM15</accession>
<dbReference type="Gene3D" id="3.40.50.10320">
    <property type="entry name" value="LmbE-like"/>
    <property type="match status" value="1"/>
</dbReference>
<feature type="signal peptide" evidence="1">
    <location>
        <begin position="1"/>
        <end position="34"/>
    </location>
</feature>
<evidence type="ECO:0000256" key="1">
    <source>
        <dbReference type="SAM" id="SignalP"/>
    </source>
</evidence>
<evidence type="ECO:0000313" key="2">
    <source>
        <dbReference type="EMBL" id="MBD3868848.1"/>
    </source>
</evidence>
<evidence type="ECO:0000313" key="3">
    <source>
        <dbReference type="Proteomes" id="UP000648239"/>
    </source>
</evidence>
<feature type="chain" id="PRO_5035206728" evidence="1">
    <location>
        <begin position="35"/>
        <end position="219"/>
    </location>
</feature>
<organism evidence="2 3">
    <name type="scientific">Candidatus Polarisedimenticola svalbardensis</name>
    <dbReference type="NCBI Taxonomy" id="2886004"/>
    <lineage>
        <taxon>Bacteria</taxon>
        <taxon>Pseudomonadati</taxon>
        <taxon>Acidobacteriota</taxon>
        <taxon>Candidatus Polarisedimenticolia</taxon>
        <taxon>Candidatus Polarisedimenticolales</taxon>
        <taxon>Candidatus Polarisedimenticolaceae</taxon>
        <taxon>Candidatus Polarisedimenticola</taxon>
    </lineage>
</organism>
<dbReference type="EMBL" id="JACXWD010000046">
    <property type="protein sequence ID" value="MBD3868848.1"/>
    <property type="molecule type" value="Genomic_DNA"/>
</dbReference>
<dbReference type="GO" id="GO:0016811">
    <property type="term" value="F:hydrolase activity, acting on carbon-nitrogen (but not peptide) bonds, in linear amides"/>
    <property type="evidence" value="ECO:0007669"/>
    <property type="project" value="TreeGrafter"/>
</dbReference>
<dbReference type="Pfam" id="PF02585">
    <property type="entry name" value="PIG-L"/>
    <property type="match status" value="1"/>
</dbReference>
<comment type="caution">
    <text evidence="2">The sequence shown here is derived from an EMBL/GenBank/DDBJ whole genome shotgun (WGS) entry which is preliminary data.</text>
</comment>
<gene>
    <name evidence="2" type="ORF">IFK94_12040</name>
</gene>
<dbReference type="PANTHER" id="PTHR12993">
    <property type="entry name" value="N-ACETYLGLUCOSAMINYL-PHOSPHATIDYLINOSITOL DE-N-ACETYLASE-RELATED"/>
    <property type="match status" value="1"/>
</dbReference>
<dbReference type="InterPro" id="IPR003737">
    <property type="entry name" value="GlcNAc_PI_deacetylase-related"/>
</dbReference>
<dbReference type="AlphaFoldDB" id="A0A8J7CM15"/>
<feature type="non-terminal residue" evidence="2">
    <location>
        <position position="219"/>
    </location>
</feature>
<sequence>MESPVIKHCKMSGAVRLAGLALLTVLVCLTPAAAAGTLVVAPHPDDDIITSAGVVYRSVQNGVPTKVVFMTNGDWAGIGRGYERQDEAAAAQIDFLGMTESNLIFLGYPDGYLQDLDQNYPNSGDQLTTHNGQSETYGTRGLGGADYHTYRFGSAASYNRSNILTDLQDILVTYQPDHIYVTSEVENHTDHATTSTLLILALDQAILSVPGYNPTVHKT</sequence>
<dbReference type="SUPFAM" id="SSF102588">
    <property type="entry name" value="LmbE-like"/>
    <property type="match status" value="1"/>
</dbReference>